<evidence type="ECO:0000313" key="9">
    <source>
        <dbReference type="EMBL" id="TVP40541.1"/>
    </source>
</evidence>
<evidence type="ECO:0000256" key="7">
    <source>
        <dbReference type="ARBA" id="ARBA00038897"/>
    </source>
</evidence>
<proteinExistence type="inferred from homology"/>
<dbReference type="RefSeq" id="WP_144731110.1">
    <property type="nucleotide sequence ID" value="NZ_ML675583.1"/>
</dbReference>
<dbReference type="Pfam" id="PF02913">
    <property type="entry name" value="FAD-oxidase_C"/>
    <property type="match status" value="1"/>
</dbReference>
<keyword evidence="3" id="KW-0285">Flavoprotein</keyword>
<dbReference type="EMBL" id="VOAH01000007">
    <property type="protein sequence ID" value="TVP40541.1"/>
    <property type="molecule type" value="Genomic_DNA"/>
</dbReference>
<dbReference type="Pfam" id="PF01565">
    <property type="entry name" value="FAD_binding_4"/>
    <property type="match status" value="1"/>
</dbReference>
<dbReference type="PANTHER" id="PTHR11748:SF111">
    <property type="entry name" value="D-LACTATE DEHYDROGENASE, MITOCHONDRIAL-RELATED"/>
    <property type="match status" value="1"/>
</dbReference>
<comment type="caution">
    <text evidence="9">The sequence shown here is derived from an EMBL/GenBank/DDBJ whole genome shotgun (WGS) entry which is preliminary data.</text>
</comment>
<keyword evidence="4" id="KW-0274">FAD</keyword>
<keyword evidence="10" id="KW-1185">Reference proteome</keyword>
<dbReference type="InterPro" id="IPR004113">
    <property type="entry name" value="FAD-bd_oxidored_4_C"/>
</dbReference>
<sequence>MNAFDELKLSYSGDISNESWIRDYYSVDSSYHQIYPELVCFPKDKADVVTSLNYASKNGLSVACRGAGTSLLGQSLSNGLILDFTKYMNKILDLDIQFGTVSVQPGVVKGVLDKELKKQNKFLPPDPASSNYCTIGGMVSNNSSGPHGLGYGSVLRYLDHVDIIYPNGEEGFAENGICDSRLKKILSPLISVHDKLASFYPDVSKNSCGYRLDSIFDPEFKPQNIFAASEGTLSIFDSLRFKILDLPLFRSLFLVYFSDVLSACLYTKKILSTVPVAVELLDYSVMDSSIKLNTLNENGCLLFVEYFYQFRDKISNIHDLLKSNIYPDGTIVEHAHDIVSINNLWHSRKNALNMAIKNTLGNRKQFTIIEDTAVSIEHLHEYVIYLLSLYNKYDLQYVIYGHIGNGNLHTRPILDNHNNSDDQLHSKQARILENITYKIFKKIFEYRGTITAEHGDGISRTPFIKNVYNNFVYSYFSYLKKSFDPLNLLNPGKKIP</sequence>
<dbReference type="GO" id="GO:0071949">
    <property type="term" value="F:FAD binding"/>
    <property type="evidence" value="ECO:0007669"/>
    <property type="project" value="InterPro"/>
</dbReference>
<dbReference type="GO" id="GO:1903457">
    <property type="term" value="P:lactate catabolic process"/>
    <property type="evidence" value="ECO:0007669"/>
    <property type="project" value="TreeGrafter"/>
</dbReference>
<dbReference type="InterPro" id="IPR016166">
    <property type="entry name" value="FAD-bd_PCMH"/>
</dbReference>
<dbReference type="InterPro" id="IPR016169">
    <property type="entry name" value="FAD-bd_PCMH_sub2"/>
</dbReference>
<gene>
    <name evidence="9" type="ORF">NARC_70122</name>
</gene>
<dbReference type="Gene3D" id="3.30.465.10">
    <property type="match status" value="1"/>
</dbReference>
<dbReference type="PANTHER" id="PTHR11748">
    <property type="entry name" value="D-LACTATE DEHYDROGENASE"/>
    <property type="match status" value="1"/>
</dbReference>
<dbReference type="InterPro" id="IPR006094">
    <property type="entry name" value="Oxid_FAD_bind_N"/>
</dbReference>
<dbReference type="EC" id="1.1.2.4" evidence="7"/>
<evidence type="ECO:0000256" key="3">
    <source>
        <dbReference type="ARBA" id="ARBA00022630"/>
    </source>
</evidence>
<reference evidence="9 10" key="1">
    <citation type="journal article" date="2019" name="Front. Microbiol.">
        <title>Ammonia Oxidation by the Arctic Terrestrial Thaumarchaeote Candidatus Nitrosocosmicus arcticus Is Stimulated by Increasing Temperatures.</title>
        <authorList>
            <person name="Alves R.J.E."/>
            <person name="Kerou M."/>
            <person name="Zappe A."/>
            <person name="Bittner R."/>
            <person name="Abby S.S."/>
            <person name="Schmidt H.A."/>
            <person name="Pfeifer K."/>
            <person name="Schleper C."/>
        </authorList>
    </citation>
    <scope>NUCLEOTIDE SEQUENCE [LARGE SCALE GENOMIC DNA]</scope>
    <source>
        <strain evidence="9 10">Kfb</strain>
    </source>
</reference>
<evidence type="ECO:0000256" key="5">
    <source>
        <dbReference type="ARBA" id="ARBA00022946"/>
    </source>
</evidence>
<feature type="domain" description="FAD-binding PCMH-type" evidence="8">
    <location>
        <begin position="31"/>
        <end position="246"/>
    </location>
</feature>
<comment type="cofactor">
    <cofactor evidence="1">
        <name>FAD</name>
        <dbReference type="ChEBI" id="CHEBI:57692"/>
    </cofactor>
</comment>
<evidence type="ECO:0000256" key="6">
    <source>
        <dbReference type="ARBA" id="ARBA00023002"/>
    </source>
</evidence>
<evidence type="ECO:0000259" key="8">
    <source>
        <dbReference type="PROSITE" id="PS51387"/>
    </source>
</evidence>
<keyword evidence="5" id="KW-0809">Transit peptide</keyword>
<dbReference type="Gene3D" id="3.30.70.2740">
    <property type="match status" value="1"/>
</dbReference>
<comment type="similarity">
    <text evidence="2">Belongs to the FAD-binding oxidoreductase/transferase type 4 family.</text>
</comment>
<dbReference type="InterPro" id="IPR036318">
    <property type="entry name" value="FAD-bd_PCMH-like_sf"/>
</dbReference>
<dbReference type="InterPro" id="IPR016164">
    <property type="entry name" value="FAD-linked_Oxase-like_C"/>
</dbReference>
<accession>A0A557SVD2</accession>
<dbReference type="GO" id="GO:0004458">
    <property type="term" value="F:D-lactate dehydrogenase (cytochrome) activity"/>
    <property type="evidence" value="ECO:0007669"/>
    <property type="project" value="UniProtKB-EC"/>
</dbReference>
<dbReference type="OrthoDB" id="2837at2157"/>
<organism evidence="9 10">
    <name type="scientific">Candidatus Nitrosocosmicus arcticus</name>
    <dbReference type="NCBI Taxonomy" id="2035267"/>
    <lineage>
        <taxon>Archaea</taxon>
        <taxon>Nitrososphaerota</taxon>
        <taxon>Nitrososphaeria</taxon>
        <taxon>Nitrososphaerales</taxon>
        <taxon>Nitrososphaeraceae</taxon>
        <taxon>Candidatus Nitrosocosmicus</taxon>
    </lineage>
</organism>
<protein>
    <recommendedName>
        <fullName evidence="7">D-lactate dehydrogenase (cytochrome)</fullName>
        <ecNumber evidence="7">1.1.2.4</ecNumber>
    </recommendedName>
</protein>
<dbReference type="GO" id="GO:0008720">
    <property type="term" value="F:D-lactate dehydrogenase (NAD+) activity"/>
    <property type="evidence" value="ECO:0007669"/>
    <property type="project" value="TreeGrafter"/>
</dbReference>
<keyword evidence="6" id="KW-0560">Oxidoreductase</keyword>
<dbReference type="SUPFAM" id="SSF55103">
    <property type="entry name" value="FAD-linked oxidases, C-terminal domain"/>
    <property type="match status" value="1"/>
</dbReference>
<dbReference type="PROSITE" id="PS51387">
    <property type="entry name" value="FAD_PCMH"/>
    <property type="match status" value="1"/>
</dbReference>
<evidence type="ECO:0000256" key="1">
    <source>
        <dbReference type="ARBA" id="ARBA00001974"/>
    </source>
</evidence>
<dbReference type="SUPFAM" id="SSF56176">
    <property type="entry name" value="FAD-binding/transporter-associated domain-like"/>
    <property type="match status" value="1"/>
</dbReference>
<dbReference type="AlphaFoldDB" id="A0A557SVD2"/>
<dbReference type="Proteomes" id="UP000315289">
    <property type="component" value="Unassembled WGS sequence"/>
</dbReference>
<evidence type="ECO:0000256" key="2">
    <source>
        <dbReference type="ARBA" id="ARBA00008000"/>
    </source>
</evidence>
<evidence type="ECO:0000256" key="4">
    <source>
        <dbReference type="ARBA" id="ARBA00022827"/>
    </source>
</evidence>
<name>A0A557SVD2_9ARCH</name>
<evidence type="ECO:0000313" key="10">
    <source>
        <dbReference type="Proteomes" id="UP000315289"/>
    </source>
</evidence>